<name>A0AA39JCU8_9AGAR</name>
<sequence length="423" mass="48204">MTPVLVPVPAPVIPDGITIQDDRDHLFYCLCSDTLPPIPQADRGFENPEAVWPADPEHFIDCHWASNAMPYQGFLPVNRESIYQCELFKPLNYTVQSIPVFSTSLGTWVVDNTVVEKWKDIEALFNCLRTVLLDGGLVPYTNLDHISFPLPWKYSYHHTKSSRKAMTCAAMRSHDAFIIMAVEISYLLALALSSSDGNDRFHSWSTALTDEIGGNWVDLIRSSWLVQQDTGFWKGREHHAVRVGLFIDAHTCNFSHFLHAYHRWQVPLWIDWGPLQTPFRAVDARLMSQYYIRLPAHRIHNLVKVVKTVSGKHVRNREIHHVSEACAEERSSPPQAGVKVFCWCDVGGDRLVHQRVAPAEVEQIWNEYAPSQKRYYPVQDEWDLSHEFDVDSNPKRGLLSTDDADNDDHNVLGPSEGPAAEMP</sequence>
<dbReference type="Proteomes" id="UP001175226">
    <property type="component" value="Unassembled WGS sequence"/>
</dbReference>
<evidence type="ECO:0000256" key="1">
    <source>
        <dbReference type="SAM" id="MobiDB-lite"/>
    </source>
</evidence>
<dbReference type="AlphaFoldDB" id="A0AA39JCU8"/>
<protein>
    <submittedName>
        <fullName evidence="2">Uncharacterized protein</fullName>
    </submittedName>
</protein>
<organism evidence="2 3">
    <name type="scientific">Armillaria borealis</name>
    <dbReference type="NCBI Taxonomy" id="47425"/>
    <lineage>
        <taxon>Eukaryota</taxon>
        <taxon>Fungi</taxon>
        <taxon>Dikarya</taxon>
        <taxon>Basidiomycota</taxon>
        <taxon>Agaricomycotina</taxon>
        <taxon>Agaricomycetes</taxon>
        <taxon>Agaricomycetidae</taxon>
        <taxon>Agaricales</taxon>
        <taxon>Marasmiineae</taxon>
        <taxon>Physalacriaceae</taxon>
        <taxon>Armillaria</taxon>
    </lineage>
</organism>
<dbReference type="EMBL" id="JAUEPT010000037">
    <property type="protein sequence ID" value="KAK0439635.1"/>
    <property type="molecule type" value="Genomic_DNA"/>
</dbReference>
<gene>
    <name evidence="2" type="ORF">EV421DRAFT_1737796</name>
</gene>
<feature type="region of interest" description="Disordered" evidence="1">
    <location>
        <begin position="389"/>
        <end position="423"/>
    </location>
</feature>
<evidence type="ECO:0000313" key="2">
    <source>
        <dbReference type="EMBL" id="KAK0439635.1"/>
    </source>
</evidence>
<accession>A0AA39JCU8</accession>
<evidence type="ECO:0000313" key="3">
    <source>
        <dbReference type="Proteomes" id="UP001175226"/>
    </source>
</evidence>
<comment type="caution">
    <text evidence="2">The sequence shown here is derived from an EMBL/GenBank/DDBJ whole genome shotgun (WGS) entry which is preliminary data.</text>
</comment>
<reference evidence="2" key="1">
    <citation type="submission" date="2023-06" db="EMBL/GenBank/DDBJ databases">
        <authorList>
            <consortium name="Lawrence Berkeley National Laboratory"/>
            <person name="Ahrendt S."/>
            <person name="Sahu N."/>
            <person name="Indic B."/>
            <person name="Wong-Bajracharya J."/>
            <person name="Merenyi Z."/>
            <person name="Ke H.-M."/>
            <person name="Monk M."/>
            <person name="Kocsube S."/>
            <person name="Drula E."/>
            <person name="Lipzen A."/>
            <person name="Balint B."/>
            <person name="Henrissat B."/>
            <person name="Andreopoulos B."/>
            <person name="Martin F.M."/>
            <person name="Harder C.B."/>
            <person name="Rigling D."/>
            <person name="Ford K.L."/>
            <person name="Foster G.D."/>
            <person name="Pangilinan J."/>
            <person name="Papanicolaou A."/>
            <person name="Barry K."/>
            <person name="LaButti K."/>
            <person name="Viragh M."/>
            <person name="Koriabine M."/>
            <person name="Yan M."/>
            <person name="Riley R."/>
            <person name="Champramary S."/>
            <person name="Plett K.L."/>
            <person name="Tsai I.J."/>
            <person name="Slot J."/>
            <person name="Sipos G."/>
            <person name="Plett J."/>
            <person name="Nagy L.G."/>
            <person name="Grigoriev I.V."/>
        </authorList>
    </citation>
    <scope>NUCLEOTIDE SEQUENCE</scope>
    <source>
        <strain evidence="2">FPL87.14</strain>
    </source>
</reference>
<proteinExistence type="predicted"/>
<keyword evidence="3" id="KW-1185">Reference proteome</keyword>